<organism evidence="1 2">
    <name type="scientific">Penicillium angulare</name>
    <dbReference type="NCBI Taxonomy" id="116970"/>
    <lineage>
        <taxon>Eukaryota</taxon>
        <taxon>Fungi</taxon>
        <taxon>Dikarya</taxon>
        <taxon>Ascomycota</taxon>
        <taxon>Pezizomycotina</taxon>
        <taxon>Eurotiomycetes</taxon>
        <taxon>Eurotiomycetidae</taxon>
        <taxon>Eurotiales</taxon>
        <taxon>Aspergillaceae</taxon>
        <taxon>Penicillium</taxon>
    </lineage>
</organism>
<evidence type="ECO:0008006" key="3">
    <source>
        <dbReference type="Google" id="ProtNLM"/>
    </source>
</evidence>
<reference evidence="1" key="2">
    <citation type="journal article" date="2023" name="IMA Fungus">
        <title>Comparative genomic study of the Penicillium genus elucidates a diverse pangenome and 15 lateral gene transfer events.</title>
        <authorList>
            <person name="Petersen C."/>
            <person name="Sorensen T."/>
            <person name="Nielsen M.R."/>
            <person name="Sondergaard T.E."/>
            <person name="Sorensen J.L."/>
            <person name="Fitzpatrick D.A."/>
            <person name="Frisvad J.C."/>
            <person name="Nielsen K.L."/>
        </authorList>
    </citation>
    <scope>NUCLEOTIDE SEQUENCE</scope>
    <source>
        <strain evidence="1">IBT 30069</strain>
    </source>
</reference>
<accession>A0A9W9KBQ1</accession>
<evidence type="ECO:0000313" key="2">
    <source>
        <dbReference type="Proteomes" id="UP001149165"/>
    </source>
</evidence>
<keyword evidence="2" id="KW-1185">Reference proteome</keyword>
<gene>
    <name evidence="1" type="ORF">N7456_006492</name>
</gene>
<dbReference type="CDD" id="cd05120">
    <property type="entry name" value="APH_ChoK_like"/>
    <property type="match status" value="1"/>
</dbReference>
<evidence type="ECO:0000313" key="1">
    <source>
        <dbReference type="EMBL" id="KAJ5100440.1"/>
    </source>
</evidence>
<dbReference type="PANTHER" id="PTHR21310:SF15">
    <property type="entry name" value="AMINOGLYCOSIDE PHOSPHOTRANSFERASE DOMAIN-CONTAINING PROTEIN"/>
    <property type="match status" value="1"/>
</dbReference>
<dbReference type="AlphaFoldDB" id="A0A9W9KBQ1"/>
<protein>
    <recommendedName>
        <fullName evidence="3">Aminoglycoside phosphotransferase domain-containing protein</fullName>
    </recommendedName>
</protein>
<dbReference type="OrthoDB" id="8300194at2759"/>
<dbReference type="SUPFAM" id="SSF56112">
    <property type="entry name" value="Protein kinase-like (PK-like)"/>
    <property type="match status" value="1"/>
</dbReference>
<dbReference type="EMBL" id="JAPQKH010000004">
    <property type="protein sequence ID" value="KAJ5100440.1"/>
    <property type="molecule type" value="Genomic_DNA"/>
</dbReference>
<proteinExistence type="predicted"/>
<dbReference type="InterPro" id="IPR011009">
    <property type="entry name" value="Kinase-like_dom_sf"/>
</dbReference>
<name>A0A9W9KBQ1_9EURO</name>
<dbReference type="PANTHER" id="PTHR21310">
    <property type="entry name" value="AMINOGLYCOSIDE PHOSPHOTRANSFERASE-RELATED-RELATED"/>
    <property type="match status" value="1"/>
</dbReference>
<reference evidence="1" key="1">
    <citation type="submission" date="2022-11" db="EMBL/GenBank/DDBJ databases">
        <authorList>
            <person name="Petersen C."/>
        </authorList>
    </citation>
    <scope>NUCLEOTIDE SEQUENCE</scope>
    <source>
        <strain evidence="1">IBT 30069</strain>
    </source>
</reference>
<dbReference type="Proteomes" id="UP001149165">
    <property type="component" value="Unassembled WGS sequence"/>
</dbReference>
<comment type="caution">
    <text evidence="1">The sequence shown here is derived from an EMBL/GenBank/DDBJ whole genome shotgun (WGS) entry which is preliminary data.</text>
</comment>
<dbReference type="InterPro" id="IPR051678">
    <property type="entry name" value="AGP_Transferase"/>
</dbReference>
<sequence length="200" mass="22752">MDESLEQGCDTCGWTLDKKSKCDYTSHLKLFYGASTRGVWSIGSDVILKDRPDEGPKAKVEVNTLRYLEAHTNIPVPKVLRDWVDRNGRYFVLNERVAGQTLEELWPSLTEAQKIDISDQVVKVRKQLRSITSDSIRCVDKIPCYPGLLFFDLECRGPFHSSEELWNALALSLPKVPQQILENFKKPHQNVSPMCSLTAI</sequence>